<comment type="caution">
    <text evidence="3">The sequence shown here is derived from an EMBL/GenBank/DDBJ whole genome shotgun (WGS) entry which is preliminary data.</text>
</comment>
<feature type="compositionally biased region" description="Basic residues" evidence="1">
    <location>
        <begin position="259"/>
        <end position="275"/>
    </location>
</feature>
<evidence type="ECO:0000313" key="4">
    <source>
        <dbReference type="Proteomes" id="UP000777661"/>
    </source>
</evidence>
<evidence type="ECO:0000313" key="3">
    <source>
        <dbReference type="EMBL" id="MBY8918854.1"/>
    </source>
</evidence>
<dbReference type="InterPro" id="IPR057253">
    <property type="entry name" value="CoiA-like_N"/>
</dbReference>
<reference evidence="3 4" key="1">
    <citation type="submission" date="2021-06" db="EMBL/GenBank/DDBJ databases">
        <title>Nitratireductor porphyridii sp. nov., isolated from a small marine red alga, Porphyridium purpureum in South Korea.</title>
        <authorList>
            <person name="Kim K.H."/>
            <person name="Kristyanto S."/>
            <person name="Jeon C.O."/>
        </authorList>
    </citation>
    <scope>NUCLEOTIDE SEQUENCE [LARGE SCALE GENOMIC DNA]</scope>
    <source>
        <strain evidence="3 4">R6</strain>
    </source>
</reference>
<keyword evidence="4" id="KW-1185">Reference proteome</keyword>
<organism evidence="3 4">
    <name type="scientific">Nitratireductor rhodophyticola</name>
    <dbReference type="NCBI Taxonomy" id="2854036"/>
    <lineage>
        <taxon>Bacteria</taxon>
        <taxon>Pseudomonadati</taxon>
        <taxon>Pseudomonadota</taxon>
        <taxon>Alphaproteobacteria</taxon>
        <taxon>Hyphomicrobiales</taxon>
        <taxon>Phyllobacteriaceae</taxon>
        <taxon>Nitratireductor</taxon>
    </lineage>
</organism>
<protein>
    <submittedName>
        <fullName evidence="3">Competence protein</fullName>
    </submittedName>
</protein>
<sequence>MEPDMRYALVNNERVEASHGLSALCPGCGQPMVAKCGDRRVHHWAHRGRRTCDHWWEPETRWHRQWKSRFPAGWREFVHVAADGERHIADVRTGHGLVLEFQHSHLRPDERAAREAFYPNLIWVVDGTRLKRDAPRFAAGGQMLRPTPWRGIYTVAFPEECFPPNWLDCRAPAFFDFAGAGPVAPGAMPVERYLWGPLPGRAEGHGVVVALGRETLVRAARERPQILDAVGIVGFLQARFRAERVAAMQEGHRLPSGKPSKRRRVWRRPRQRRRF</sequence>
<accession>A0ABS7RD54</accession>
<dbReference type="Proteomes" id="UP000777661">
    <property type="component" value="Unassembled WGS sequence"/>
</dbReference>
<feature type="domain" description="Competence protein CoiA-like N-terminal" evidence="2">
    <location>
        <begin position="24"/>
        <end position="53"/>
    </location>
</feature>
<gene>
    <name evidence="3" type="ORF">KVG22_19795</name>
</gene>
<proteinExistence type="predicted"/>
<name>A0ABS7RD54_9HYPH</name>
<dbReference type="Pfam" id="PF25164">
    <property type="entry name" value="CoiA_N"/>
    <property type="match status" value="1"/>
</dbReference>
<evidence type="ECO:0000256" key="1">
    <source>
        <dbReference type="SAM" id="MobiDB-lite"/>
    </source>
</evidence>
<evidence type="ECO:0000259" key="2">
    <source>
        <dbReference type="Pfam" id="PF25164"/>
    </source>
</evidence>
<feature type="region of interest" description="Disordered" evidence="1">
    <location>
        <begin position="249"/>
        <end position="275"/>
    </location>
</feature>
<dbReference type="EMBL" id="JAHSQO010000008">
    <property type="protein sequence ID" value="MBY8918854.1"/>
    <property type="molecule type" value="Genomic_DNA"/>
</dbReference>